<feature type="domain" description="Fibrobacter succinogenes major paralogous" evidence="1">
    <location>
        <begin position="166"/>
        <end position="364"/>
    </location>
</feature>
<sequence>MKKIIQYTAIFALILLTACEQKVENVDPTWARAIYPNEGATVKIDFFKPDALQTFTWETRPNSTYKIYFDTDMHFQNPYVFDVGSKDSLKVTNQEFLNVLREVWPDFTSIKRFFWKVEQNTNGEVFTTWRYFNAILAVESFVDKRDGEEYEARQFVLNDGSLMTIMAENLRAKKYSDGTPLPLPYKGAYTSDPIYNAKAGGYYSWATTVRISWDEAKAATLNKENIQGICPDGWHVPSLAEFDKLRRYLGTESGGNLVKDPSYWKTTANITNSTKLNIIASGYYWHEGVGFITQGLDDGNPFTGFWSSTPYLKGQQFAWGEAALDDDKNKATLMSMYDDVEGIYLQGYSAIPGVENRCYPIRCIMDEIK</sequence>
<evidence type="ECO:0000313" key="3">
    <source>
        <dbReference type="Proteomes" id="UP000298285"/>
    </source>
</evidence>
<comment type="caution">
    <text evidence="2">The sequence shown here is derived from an EMBL/GenBank/DDBJ whole genome shotgun (WGS) entry which is preliminary data.</text>
</comment>
<evidence type="ECO:0000259" key="1">
    <source>
        <dbReference type="Pfam" id="PF09603"/>
    </source>
</evidence>
<reference evidence="2 3" key="1">
    <citation type="submission" date="2019-03" db="EMBL/GenBank/DDBJ databases">
        <title>Diversity of the mouse oral microbiome.</title>
        <authorList>
            <person name="Joseph S."/>
            <person name="Aduse-Opoku J."/>
            <person name="Curtis M."/>
            <person name="Wade W."/>
            <person name="Hashim A."/>
        </authorList>
    </citation>
    <scope>NUCLEOTIDE SEQUENCE [LARGE SCALE GENOMIC DNA]</scope>
    <source>
        <strain evidence="2 3">P11</strain>
    </source>
</reference>
<dbReference type="OrthoDB" id="9805760at2"/>
<name>A0A4Y9IJZ3_9BACT</name>
<protein>
    <recommendedName>
        <fullName evidence="1">Fibrobacter succinogenes major paralogous domain-containing protein</fullName>
    </recommendedName>
</protein>
<dbReference type="RefSeq" id="WP_135106266.1">
    <property type="nucleotide sequence ID" value="NZ_JADGKW010000004.1"/>
</dbReference>
<gene>
    <name evidence="2" type="ORF">E4T88_13450</name>
</gene>
<proteinExistence type="predicted"/>
<dbReference type="Pfam" id="PF09603">
    <property type="entry name" value="Fib_succ_major"/>
    <property type="match status" value="1"/>
</dbReference>
<dbReference type="NCBIfam" id="TIGR02145">
    <property type="entry name" value="Fib_succ_major"/>
    <property type="match status" value="1"/>
</dbReference>
<dbReference type="EMBL" id="SPPK01000004">
    <property type="protein sequence ID" value="TFU88867.1"/>
    <property type="molecule type" value="Genomic_DNA"/>
</dbReference>
<evidence type="ECO:0000313" key="2">
    <source>
        <dbReference type="EMBL" id="TFU88867.1"/>
    </source>
</evidence>
<dbReference type="Proteomes" id="UP000298285">
    <property type="component" value="Unassembled WGS sequence"/>
</dbReference>
<accession>A0A4Y9IJZ3</accession>
<dbReference type="AlphaFoldDB" id="A0A4Y9IJZ3"/>
<dbReference type="InterPro" id="IPR011871">
    <property type="entry name" value="Fib_succ_major"/>
</dbReference>
<dbReference type="PROSITE" id="PS51257">
    <property type="entry name" value="PROKAR_LIPOPROTEIN"/>
    <property type="match status" value="1"/>
</dbReference>
<organism evidence="2 3">
    <name type="scientific">Dysgonomonas mossii</name>
    <dbReference type="NCBI Taxonomy" id="163665"/>
    <lineage>
        <taxon>Bacteria</taxon>
        <taxon>Pseudomonadati</taxon>
        <taxon>Bacteroidota</taxon>
        <taxon>Bacteroidia</taxon>
        <taxon>Bacteroidales</taxon>
        <taxon>Dysgonomonadaceae</taxon>
        <taxon>Dysgonomonas</taxon>
    </lineage>
</organism>